<dbReference type="Proteomes" id="UP000595512">
    <property type="component" value="Chromosome"/>
</dbReference>
<evidence type="ECO:0000256" key="1">
    <source>
        <dbReference type="SAM" id="MobiDB-lite"/>
    </source>
</evidence>
<dbReference type="EMBL" id="CP066701">
    <property type="protein sequence ID" value="QQX23981.1"/>
    <property type="molecule type" value="Genomic_DNA"/>
</dbReference>
<dbReference type="GeneID" id="62498789"/>
<sequence length="222" mass="25719">MKLYQVRKGQFVYFNNELHRVYSVKPMYKQSVHLVKLKDLTQHLTNASKVERYKPMHLDSFIFNNKPFTLHKEKKAEEGDYILITNPNPDYLDHYSLNEIEIVSSVETKGVITTKSNGIKHNEYLLMVPGRDKNSHPIDYLDKNKEDSDVNISDQSQPANSFKGEMPNIGDVYRKRSGNHFIDAMVVAINGGTIFLGNNLEVSLEELTDSERWEFQYSLLED</sequence>
<dbReference type="RefSeq" id="WP_107920877.1">
    <property type="nucleotide sequence ID" value="NZ_CP066701.1"/>
</dbReference>
<evidence type="ECO:0000313" key="2">
    <source>
        <dbReference type="EMBL" id="QQX23981.1"/>
    </source>
</evidence>
<protein>
    <submittedName>
        <fullName evidence="2">Uncharacterized protein</fullName>
    </submittedName>
</protein>
<evidence type="ECO:0000313" key="3">
    <source>
        <dbReference type="Proteomes" id="UP000595512"/>
    </source>
</evidence>
<accession>A0AB37H7T0</accession>
<proteinExistence type="predicted"/>
<dbReference type="KEGG" id="hspo:JGZ69_14230"/>
<name>A0AB37H7T0_9BACI</name>
<organism evidence="2 3">
    <name type="scientific">Heyndrickxia sporothermodurans</name>
    <dbReference type="NCBI Taxonomy" id="46224"/>
    <lineage>
        <taxon>Bacteria</taxon>
        <taxon>Bacillati</taxon>
        <taxon>Bacillota</taxon>
        <taxon>Bacilli</taxon>
        <taxon>Bacillales</taxon>
        <taxon>Bacillaceae</taxon>
        <taxon>Heyndrickxia</taxon>
    </lineage>
</organism>
<dbReference type="AlphaFoldDB" id="A0AB37H7T0"/>
<feature type="region of interest" description="Disordered" evidence="1">
    <location>
        <begin position="148"/>
        <end position="167"/>
    </location>
</feature>
<reference evidence="2 3" key="1">
    <citation type="submission" date="2020-12" db="EMBL/GenBank/DDBJ databases">
        <title>Taxonomic evaluation of the Bacillus sporothermodurans group of bacteria based on whole genome sequences.</title>
        <authorList>
            <person name="Fiedler G."/>
            <person name="Herbstmann A.-D."/>
            <person name="Doll E."/>
            <person name="Wenning M."/>
            <person name="Brinks E."/>
            <person name="Kabisch J."/>
            <person name="Breitenwieser F."/>
            <person name="Lappann M."/>
            <person name="Boehnlein C."/>
            <person name="Franz C."/>
        </authorList>
    </citation>
    <scope>NUCLEOTIDE SEQUENCE [LARGE SCALE GENOMIC DNA]</scope>
    <source>
        <strain evidence="2 3">DSM 10599</strain>
    </source>
</reference>
<feature type="compositionally biased region" description="Polar residues" evidence="1">
    <location>
        <begin position="150"/>
        <end position="160"/>
    </location>
</feature>
<gene>
    <name evidence="2" type="ORF">JGZ69_14230</name>
</gene>